<feature type="transmembrane region" description="Helical" evidence="5">
    <location>
        <begin position="166"/>
        <end position="189"/>
    </location>
</feature>
<comment type="subcellular location">
    <subcellularLocation>
        <location evidence="1">Membrane</location>
        <topology evidence="1">Multi-pass membrane protein</topology>
    </subcellularLocation>
</comment>
<accession>A0A6G1J9S5</accession>
<feature type="transmembrane region" description="Helical" evidence="5">
    <location>
        <begin position="339"/>
        <end position="360"/>
    </location>
</feature>
<dbReference type="InterPro" id="IPR011701">
    <property type="entry name" value="MFS"/>
</dbReference>
<evidence type="ECO:0000313" key="7">
    <source>
        <dbReference type="EMBL" id="KAF2686915.1"/>
    </source>
</evidence>
<feature type="transmembrane region" description="Helical" evidence="5">
    <location>
        <begin position="263"/>
        <end position="283"/>
    </location>
</feature>
<dbReference type="Proteomes" id="UP000799291">
    <property type="component" value="Unassembled WGS sequence"/>
</dbReference>
<evidence type="ECO:0000259" key="6">
    <source>
        <dbReference type="PROSITE" id="PS50850"/>
    </source>
</evidence>
<sequence>MAALGEVEKASVPHASYTPSEIERLGRERPDVFKSIWVELGFCFSLLGSMFVAEYFISGFNILLPSLAVSLNIPSKAETWPASIFSLVTGAFLLPFGRLADIYGGYIVFVSGLAWFVIWSIIAGFSQDYIMLIFCRALQGFGPAAFLPSGIMLLGSIYRPGPRKNLVFSLYGAFAPVGFFAGIFFAGLAAQIMTWRWFFFFGSIILGIVAVASVLCIPRHSEEKHEQKVKMDWLGTLTVVPGLILIVFALTDGSHAPKGWATPYILVTFVLGWLCIGAFVYVEGWVADQPLLPGDMFNVKGMKALTIALFFQYGTFGVFLFYASFYIEEVLHAGPLLTSAWFAPMCVGGLILASAGGLVLHLLSGRILLLISGTAYILSVLLFAILPTNQNYWAYIFPSMICATLGIDITYNVSNIFITTSMPKARQGLAGAFINSILFLGISFFLGFADLAVTQTADRGQRESYKVAFWLATGTAATGLLIMFAGVKIGKANSDLTIEEKEELERELTRIRSSRQR</sequence>
<dbReference type="OrthoDB" id="2130629at2759"/>
<dbReference type="AlphaFoldDB" id="A0A6G1J9S5"/>
<feature type="transmembrane region" description="Helical" evidence="5">
    <location>
        <begin position="429"/>
        <end position="448"/>
    </location>
</feature>
<reference evidence="7" key="1">
    <citation type="journal article" date="2020" name="Stud. Mycol.">
        <title>101 Dothideomycetes genomes: a test case for predicting lifestyles and emergence of pathogens.</title>
        <authorList>
            <person name="Haridas S."/>
            <person name="Albert R."/>
            <person name="Binder M."/>
            <person name="Bloem J."/>
            <person name="Labutti K."/>
            <person name="Salamov A."/>
            <person name="Andreopoulos B."/>
            <person name="Baker S."/>
            <person name="Barry K."/>
            <person name="Bills G."/>
            <person name="Bluhm B."/>
            <person name="Cannon C."/>
            <person name="Castanera R."/>
            <person name="Culley D."/>
            <person name="Daum C."/>
            <person name="Ezra D."/>
            <person name="Gonzalez J."/>
            <person name="Henrissat B."/>
            <person name="Kuo A."/>
            <person name="Liang C."/>
            <person name="Lipzen A."/>
            <person name="Lutzoni F."/>
            <person name="Magnuson J."/>
            <person name="Mondo S."/>
            <person name="Nolan M."/>
            <person name="Ohm R."/>
            <person name="Pangilinan J."/>
            <person name="Park H.-J."/>
            <person name="Ramirez L."/>
            <person name="Alfaro M."/>
            <person name="Sun H."/>
            <person name="Tritt A."/>
            <person name="Yoshinaga Y."/>
            <person name="Zwiers L.-H."/>
            <person name="Turgeon B."/>
            <person name="Goodwin S."/>
            <person name="Spatafora J."/>
            <person name="Crous P."/>
            <person name="Grigoriev I."/>
        </authorList>
    </citation>
    <scope>NUCLEOTIDE SEQUENCE</scope>
    <source>
        <strain evidence="7">CBS 122367</strain>
    </source>
</reference>
<feature type="transmembrane region" description="Helical" evidence="5">
    <location>
        <begin position="103"/>
        <end position="123"/>
    </location>
</feature>
<dbReference type="Gene3D" id="1.20.1250.20">
    <property type="entry name" value="MFS general substrate transporter like domains"/>
    <property type="match status" value="1"/>
</dbReference>
<dbReference type="InterPro" id="IPR036259">
    <property type="entry name" value="MFS_trans_sf"/>
</dbReference>
<evidence type="ECO:0000256" key="4">
    <source>
        <dbReference type="ARBA" id="ARBA00023136"/>
    </source>
</evidence>
<dbReference type="Pfam" id="PF07690">
    <property type="entry name" value="MFS_1"/>
    <property type="match status" value="1"/>
</dbReference>
<proteinExistence type="predicted"/>
<dbReference type="GO" id="GO:0022857">
    <property type="term" value="F:transmembrane transporter activity"/>
    <property type="evidence" value="ECO:0007669"/>
    <property type="project" value="InterPro"/>
</dbReference>
<feature type="transmembrane region" description="Helical" evidence="5">
    <location>
        <begin position="36"/>
        <end position="57"/>
    </location>
</feature>
<keyword evidence="4 5" id="KW-0472">Membrane</keyword>
<keyword evidence="2 5" id="KW-0812">Transmembrane</keyword>
<dbReference type="PANTHER" id="PTHR42718:SF11">
    <property type="entry name" value="MAJOR FACILITATOR SUPERFAMILY (MFS) PROFILE DOMAIN-CONTAINING PROTEIN"/>
    <property type="match status" value="1"/>
</dbReference>
<dbReference type="Gene3D" id="1.20.1720.10">
    <property type="entry name" value="Multidrug resistance protein D"/>
    <property type="match status" value="1"/>
</dbReference>
<keyword evidence="8" id="KW-1185">Reference proteome</keyword>
<evidence type="ECO:0000256" key="3">
    <source>
        <dbReference type="ARBA" id="ARBA00022989"/>
    </source>
</evidence>
<dbReference type="GO" id="GO:0016020">
    <property type="term" value="C:membrane"/>
    <property type="evidence" value="ECO:0007669"/>
    <property type="project" value="UniProtKB-SubCell"/>
</dbReference>
<feature type="transmembrane region" description="Helical" evidence="5">
    <location>
        <begin position="229"/>
        <end position="251"/>
    </location>
</feature>
<feature type="domain" description="Major facilitator superfamily (MFS) profile" evidence="6">
    <location>
        <begin position="34"/>
        <end position="491"/>
    </location>
</feature>
<dbReference type="EMBL" id="MU005576">
    <property type="protein sequence ID" value="KAF2686915.1"/>
    <property type="molecule type" value="Genomic_DNA"/>
</dbReference>
<gene>
    <name evidence="7" type="ORF">K458DRAFT_334999</name>
</gene>
<feature type="transmembrane region" description="Helical" evidence="5">
    <location>
        <begin position="468"/>
        <end position="487"/>
    </location>
</feature>
<feature type="transmembrane region" description="Helical" evidence="5">
    <location>
        <begin position="304"/>
        <end position="327"/>
    </location>
</feature>
<feature type="transmembrane region" description="Helical" evidence="5">
    <location>
        <begin position="195"/>
        <end position="217"/>
    </location>
</feature>
<dbReference type="SUPFAM" id="SSF103473">
    <property type="entry name" value="MFS general substrate transporter"/>
    <property type="match status" value="1"/>
</dbReference>
<evidence type="ECO:0000256" key="2">
    <source>
        <dbReference type="ARBA" id="ARBA00022692"/>
    </source>
</evidence>
<keyword evidence="3 5" id="KW-1133">Transmembrane helix</keyword>
<protein>
    <submittedName>
        <fullName evidence="7">MFS general substrate transporter</fullName>
    </submittedName>
</protein>
<evidence type="ECO:0000313" key="8">
    <source>
        <dbReference type="Proteomes" id="UP000799291"/>
    </source>
</evidence>
<evidence type="ECO:0000256" key="5">
    <source>
        <dbReference type="SAM" id="Phobius"/>
    </source>
</evidence>
<evidence type="ECO:0000256" key="1">
    <source>
        <dbReference type="ARBA" id="ARBA00004141"/>
    </source>
</evidence>
<organism evidence="7 8">
    <name type="scientific">Lentithecium fluviatile CBS 122367</name>
    <dbReference type="NCBI Taxonomy" id="1168545"/>
    <lineage>
        <taxon>Eukaryota</taxon>
        <taxon>Fungi</taxon>
        <taxon>Dikarya</taxon>
        <taxon>Ascomycota</taxon>
        <taxon>Pezizomycotina</taxon>
        <taxon>Dothideomycetes</taxon>
        <taxon>Pleosporomycetidae</taxon>
        <taxon>Pleosporales</taxon>
        <taxon>Massarineae</taxon>
        <taxon>Lentitheciaceae</taxon>
        <taxon>Lentithecium</taxon>
    </lineage>
</organism>
<feature type="transmembrane region" description="Helical" evidence="5">
    <location>
        <begin position="129"/>
        <end position="154"/>
    </location>
</feature>
<dbReference type="PROSITE" id="PS50850">
    <property type="entry name" value="MFS"/>
    <property type="match status" value="1"/>
</dbReference>
<feature type="transmembrane region" description="Helical" evidence="5">
    <location>
        <begin position="77"/>
        <end position="96"/>
    </location>
</feature>
<name>A0A6G1J9S5_9PLEO</name>
<dbReference type="InterPro" id="IPR020846">
    <property type="entry name" value="MFS_dom"/>
</dbReference>
<dbReference type="PANTHER" id="PTHR42718">
    <property type="entry name" value="MAJOR FACILITATOR SUPERFAMILY MULTIDRUG TRANSPORTER MFSC"/>
    <property type="match status" value="1"/>
</dbReference>
<dbReference type="FunFam" id="1.20.1250.20:FF:000447">
    <property type="entry name" value="MFS multidrug transporter, putative"/>
    <property type="match status" value="1"/>
</dbReference>
<feature type="transmembrane region" description="Helical" evidence="5">
    <location>
        <begin position="367"/>
        <end position="386"/>
    </location>
</feature>
<feature type="transmembrane region" description="Helical" evidence="5">
    <location>
        <begin position="392"/>
        <end position="417"/>
    </location>
</feature>